<name>A0A6J4RBI4_9ACTN</name>
<dbReference type="InterPro" id="IPR036397">
    <property type="entry name" value="RNaseH_sf"/>
</dbReference>
<dbReference type="PANTHER" id="PTHR46889:SF4">
    <property type="entry name" value="TRANSPOSASE INSO FOR INSERTION SEQUENCE ELEMENT IS911B-RELATED"/>
    <property type="match status" value="1"/>
</dbReference>
<evidence type="ECO:0000259" key="2">
    <source>
        <dbReference type="PROSITE" id="PS50994"/>
    </source>
</evidence>
<accession>A0A6J4RBI4</accession>
<dbReference type="InterPro" id="IPR001584">
    <property type="entry name" value="Integrase_cat-core"/>
</dbReference>
<dbReference type="InterPro" id="IPR050900">
    <property type="entry name" value="Transposase_IS3/IS150/IS904"/>
</dbReference>
<evidence type="ECO:0000256" key="1">
    <source>
        <dbReference type="ARBA" id="ARBA00002286"/>
    </source>
</evidence>
<organism evidence="3">
    <name type="scientific">uncultured Rubrobacteraceae bacterium</name>
    <dbReference type="NCBI Taxonomy" id="349277"/>
    <lineage>
        <taxon>Bacteria</taxon>
        <taxon>Bacillati</taxon>
        <taxon>Actinomycetota</taxon>
        <taxon>Rubrobacteria</taxon>
        <taxon>Rubrobacterales</taxon>
        <taxon>Rubrobacteraceae</taxon>
        <taxon>environmental samples</taxon>
    </lineage>
</organism>
<dbReference type="AlphaFoldDB" id="A0A6J4RBI4"/>
<dbReference type="GO" id="GO:0003676">
    <property type="term" value="F:nucleic acid binding"/>
    <property type="evidence" value="ECO:0007669"/>
    <property type="project" value="InterPro"/>
</dbReference>
<dbReference type="InterPro" id="IPR012337">
    <property type="entry name" value="RNaseH-like_sf"/>
</dbReference>
<comment type="function">
    <text evidence="1">Involved in the transposition of the insertion sequence.</text>
</comment>
<dbReference type="PROSITE" id="PS50994">
    <property type="entry name" value="INTEGRASE"/>
    <property type="match status" value="1"/>
</dbReference>
<dbReference type="NCBIfam" id="NF033516">
    <property type="entry name" value="transpos_IS3"/>
    <property type="match status" value="1"/>
</dbReference>
<dbReference type="EMBL" id="CADCVF010000053">
    <property type="protein sequence ID" value="CAA9461016.1"/>
    <property type="molecule type" value="Genomic_DNA"/>
</dbReference>
<reference evidence="3" key="1">
    <citation type="submission" date="2020-02" db="EMBL/GenBank/DDBJ databases">
        <authorList>
            <person name="Meier V. D."/>
        </authorList>
    </citation>
    <scope>NUCLEOTIDE SEQUENCE</scope>
    <source>
        <strain evidence="3">AVDCRST_MAG58</strain>
    </source>
</reference>
<proteinExistence type="predicted"/>
<dbReference type="Pfam" id="PF13333">
    <property type="entry name" value="rve_2"/>
    <property type="match status" value="1"/>
</dbReference>
<dbReference type="SUPFAM" id="SSF53098">
    <property type="entry name" value="Ribonuclease H-like"/>
    <property type="match status" value="1"/>
</dbReference>
<feature type="domain" description="Integrase catalytic" evidence="2">
    <location>
        <begin position="125"/>
        <end position="289"/>
    </location>
</feature>
<evidence type="ECO:0000313" key="3">
    <source>
        <dbReference type="EMBL" id="CAA9461016.1"/>
    </source>
</evidence>
<dbReference type="Pfam" id="PF13276">
    <property type="entry name" value="HTH_21"/>
    <property type="match status" value="1"/>
</dbReference>
<dbReference type="Gene3D" id="3.30.420.10">
    <property type="entry name" value="Ribonuclease H-like superfamily/Ribonuclease H"/>
    <property type="match status" value="1"/>
</dbReference>
<dbReference type="InterPro" id="IPR025948">
    <property type="entry name" value="HTH-like_dom"/>
</dbReference>
<protein>
    <submittedName>
        <fullName evidence="3">Mobile element protein</fullName>
    </submittedName>
</protein>
<dbReference type="InterPro" id="IPR048020">
    <property type="entry name" value="Transpos_IS3"/>
</dbReference>
<dbReference type="PANTHER" id="PTHR46889">
    <property type="entry name" value="TRANSPOSASE INSF FOR INSERTION SEQUENCE IS3B-RELATED"/>
    <property type="match status" value="1"/>
</dbReference>
<sequence length="295" mass="33361">MSLFRFIDAEKALYPISLLCRVLKVSRSGYYAWKGRPPSRRSVEDSALTAKIREVHERSRRTYSYPRVHAELRSLGVECGRRRVARLMREAGLSGCMRGRHRRRSTTRRDERLPPAPDLVDRRFLAASPDRLWLADITYVPTTEGFLYLSFILDACSRKVVGWSMSDRLGTGLVVDALEMALWRRRSPPAGVIHHSDRGSQYTSLSFGERLKEAGVFPSMGRVGSALDNAMAESFVSTLKAEMLSGRPLPTRQAARTAVFGYIEGFYNPTRRHSSIGYVSPADYERAIVEEVRVA</sequence>
<gene>
    <name evidence="3" type="ORF">AVDCRST_MAG58-2565</name>
</gene>
<dbReference type="Pfam" id="PF00665">
    <property type="entry name" value="rve"/>
    <property type="match status" value="1"/>
</dbReference>
<dbReference type="GO" id="GO:0015074">
    <property type="term" value="P:DNA integration"/>
    <property type="evidence" value="ECO:0007669"/>
    <property type="project" value="InterPro"/>
</dbReference>